<dbReference type="AlphaFoldDB" id="A0A0C3FFC1"/>
<evidence type="ECO:0000313" key="1">
    <source>
        <dbReference type="EMBL" id="KIM78676.1"/>
    </source>
</evidence>
<reference evidence="2" key="2">
    <citation type="submission" date="2015-01" db="EMBL/GenBank/DDBJ databases">
        <title>Evolutionary Origins and Diversification of the Mycorrhizal Mutualists.</title>
        <authorList>
            <consortium name="DOE Joint Genome Institute"/>
            <consortium name="Mycorrhizal Genomics Consortium"/>
            <person name="Kohler A."/>
            <person name="Kuo A."/>
            <person name="Nagy L.G."/>
            <person name="Floudas D."/>
            <person name="Copeland A."/>
            <person name="Barry K.W."/>
            <person name="Cichocki N."/>
            <person name="Veneault-Fourrey C."/>
            <person name="LaButti K."/>
            <person name="Lindquist E.A."/>
            <person name="Lipzen A."/>
            <person name="Lundell T."/>
            <person name="Morin E."/>
            <person name="Murat C."/>
            <person name="Riley R."/>
            <person name="Ohm R."/>
            <person name="Sun H."/>
            <person name="Tunlid A."/>
            <person name="Henrissat B."/>
            <person name="Grigoriev I.V."/>
            <person name="Hibbett D.S."/>
            <person name="Martin F."/>
        </authorList>
    </citation>
    <scope>NUCLEOTIDE SEQUENCE [LARGE SCALE GENOMIC DNA]</scope>
    <source>
        <strain evidence="2">F 1598</strain>
    </source>
</reference>
<organism evidence="1 2">
    <name type="scientific">Piloderma croceum (strain F 1598)</name>
    <dbReference type="NCBI Taxonomy" id="765440"/>
    <lineage>
        <taxon>Eukaryota</taxon>
        <taxon>Fungi</taxon>
        <taxon>Dikarya</taxon>
        <taxon>Basidiomycota</taxon>
        <taxon>Agaricomycotina</taxon>
        <taxon>Agaricomycetes</taxon>
        <taxon>Agaricomycetidae</taxon>
        <taxon>Atheliales</taxon>
        <taxon>Atheliaceae</taxon>
        <taxon>Piloderma</taxon>
    </lineage>
</organism>
<evidence type="ECO:0000313" key="2">
    <source>
        <dbReference type="Proteomes" id="UP000054166"/>
    </source>
</evidence>
<gene>
    <name evidence="1" type="ORF">PILCRDRAFT_824116</name>
</gene>
<accession>A0A0C3FFC1</accession>
<dbReference type="Proteomes" id="UP000054166">
    <property type="component" value="Unassembled WGS sequence"/>
</dbReference>
<keyword evidence="2" id="KW-1185">Reference proteome</keyword>
<dbReference type="EMBL" id="KN833014">
    <property type="protein sequence ID" value="KIM78676.1"/>
    <property type="molecule type" value="Genomic_DNA"/>
</dbReference>
<proteinExistence type="predicted"/>
<protein>
    <submittedName>
        <fullName evidence="1">Uncharacterized protein</fullName>
    </submittedName>
</protein>
<name>A0A0C3FFC1_PILCF</name>
<reference evidence="1 2" key="1">
    <citation type="submission" date="2014-04" db="EMBL/GenBank/DDBJ databases">
        <authorList>
            <consortium name="DOE Joint Genome Institute"/>
            <person name="Kuo A."/>
            <person name="Tarkka M."/>
            <person name="Buscot F."/>
            <person name="Kohler A."/>
            <person name="Nagy L.G."/>
            <person name="Floudas D."/>
            <person name="Copeland A."/>
            <person name="Barry K.W."/>
            <person name="Cichocki N."/>
            <person name="Veneault-Fourrey C."/>
            <person name="LaButti K."/>
            <person name="Lindquist E.A."/>
            <person name="Lipzen A."/>
            <person name="Lundell T."/>
            <person name="Morin E."/>
            <person name="Murat C."/>
            <person name="Sun H."/>
            <person name="Tunlid A."/>
            <person name="Henrissat B."/>
            <person name="Grigoriev I.V."/>
            <person name="Hibbett D.S."/>
            <person name="Martin F."/>
            <person name="Nordberg H.P."/>
            <person name="Cantor M.N."/>
            <person name="Hua S.X."/>
        </authorList>
    </citation>
    <scope>NUCLEOTIDE SEQUENCE [LARGE SCALE GENOMIC DNA]</scope>
    <source>
        <strain evidence="1 2">F 1598</strain>
    </source>
</reference>
<sequence>MTPPELNRTLIFNQRSALGSAYSHNCPVVVKTITVVNGATVGDDQPQLLFKTPRDIGY</sequence>
<dbReference type="InParanoid" id="A0A0C3FFC1"/>
<dbReference type="HOGENOM" id="CLU_2979918_0_0_1"/>